<dbReference type="RefSeq" id="WP_006695982.1">
    <property type="nucleotide sequence ID" value="NZ_JH376857.1"/>
</dbReference>
<evidence type="ECO:0000313" key="4">
    <source>
        <dbReference type="Proteomes" id="UP000003175"/>
    </source>
</evidence>
<gene>
    <name evidence="3" type="ORF">HMPREF9432_00532</name>
</gene>
<proteinExistence type="predicted"/>
<evidence type="ECO:0000256" key="2">
    <source>
        <dbReference type="SAM" id="SignalP"/>
    </source>
</evidence>
<feature type="chain" id="PRO_5045429263" description="DUF3153 domain-containing protein" evidence="2">
    <location>
        <begin position="30"/>
        <end position="242"/>
    </location>
</feature>
<dbReference type="EMBL" id="ADGH01000003">
    <property type="protein sequence ID" value="EHG26031.1"/>
    <property type="molecule type" value="Genomic_DNA"/>
</dbReference>
<reference evidence="3 4" key="1">
    <citation type="submission" date="2011-08" db="EMBL/GenBank/DDBJ databases">
        <title>The Genome Sequence of Selenomonas noxia F0398.</title>
        <authorList>
            <consortium name="The Broad Institute Genome Sequencing Platform"/>
            <person name="Earl A."/>
            <person name="Ward D."/>
            <person name="Feldgarden M."/>
            <person name="Gevers D."/>
            <person name="Izard J."/>
            <person name="Ganesan A."/>
            <person name="Blanton J.M."/>
            <person name="Baranova O.V."/>
            <person name="Tanner A.C."/>
            <person name="Dewhirst F.E."/>
            <person name="Young S.K."/>
            <person name="Zeng Q."/>
            <person name="Gargeya S."/>
            <person name="Fitzgerald M."/>
            <person name="Haas B."/>
            <person name="Abouelleil A."/>
            <person name="Alvarado L."/>
            <person name="Arachchi H.M."/>
            <person name="Berlin A."/>
            <person name="Brown A."/>
            <person name="Chapman S.B."/>
            <person name="Chen Z."/>
            <person name="Dunbar C."/>
            <person name="Freedman E."/>
            <person name="Gearin G."/>
            <person name="Gellesch M."/>
            <person name="Goldberg J."/>
            <person name="Griggs A."/>
            <person name="Gujja S."/>
            <person name="Heiman D."/>
            <person name="Howarth C."/>
            <person name="Larson L."/>
            <person name="Lui A."/>
            <person name="MacDonald P.J.P."/>
            <person name="Montmayeur A."/>
            <person name="Murphy C."/>
            <person name="Neiman D."/>
            <person name="Pearson M."/>
            <person name="Priest M."/>
            <person name="Roberts A."/>
            <person name="Saif S."/>
            <person name="Shea T."/>
            <person name="Shenoy N."/>
            <person name="Sisk P."/>
            <person name="Stolte C."/>
            <person name="Sykes S."/>
            <person name="Wortman J."/>
            <person name="Nusbaum C."/>
            <person name="Birren B."/>
        </authorList>
    </citation>
    <scope>NUCLEOTIDE SEQUENCE [LARGE SCALE GENOMIC DNA]</scope>
    <source>
        <strain evidence="3 4">F0398</strain>
    </source>
</reference>
<evidence type="ECO:0000256" key="1">
    <source>
        <dbReference type="SAM" id="Phobius"/>
    </source>
</evidence>
<feature type="transmembrane region" description="Helical" evidence="1">
    <location>
        <begin position="199"/>
        <end position="220"/>
    </location>
</feature>
<keyword evidence="1" id="KW-1133">Transmembrane helix</keyword>
<accession>A0ABN0DSM2</accession>
<dbReference type="PROSITE" id="PS51257">
    <property type="entry name" value="PROKAR_LIPOPROTEIN"/>
    <property type="match status" value="1"/>
</dbReference>
<organism evidence="3 4">
    <name type="scientific">Selenomonas noxia F0398</name>
    <dbReference type="NCBI Taxonomy" id="702437"/>
    <lineage>
        <taxon>Bacteria</taxon>
        <taxon>Bacillati</taxon>
        <taxon>Bacillota</taxon>
        <taxon>Negativicutes</taxon>
        <taxon>Selenomonadales</taxon>
        <taxon>Selenomonadaceae</taxon>
        <taxon>Selenomonas</taxon>
    </lineage>
</organism>
<sequence>MFGQCRHTMRTALAAVLLGMLALTSGCFSGDVNVVINDDGSADLKTTLVSVPMLAEVVEQSKTTALARNPEAQITPVTKENMSGYEISEHYATIEKLSENDFFTAHDGKNTGVTVNKSLFYTDYNFDLLFSGSENGGGAGAFASNITFTYQMNLPVVPASSNADRTENDGKTLTWNLGKTLVTGESTKIDVTFRMWNKAAIAAAVIAVLVLIGAAVFFIMRRRKRTEEEPQAAHESSSAPST</sequence>
<protein>
    <recommendedName>
        <fullName evidence="5">DUF3153 domain-containing protein</fullName>
    </recommendedName>
</protein>
<keyword evidence="4" id="KW-1185">Reference proteome</keyword>
<name>A0ABN0DSM2_9FIRM</name>
<evidence type="ECO:0000313" key="3">
    <source>
        <dbReference type="EMBL" id="EHG26031.1"/>
    </source>
</evidence>
<dbReference type="Proteomes" id="UP000003175">
    <property type="component" value="Unassembled WGS sequence"/>
</dbReference>
<dbReference type="GeneID" id="32475895"/>
<keyword evidence="1" id="KW-0472">Membrane</keyword>
<evidence type="ECO:0008006" key="5">
    <source>
        <dbReference type="Google" id="ProtNLM"/>
    </source>
</evidence>
<feature type="signal peptide" evidence="2">
    <location>
        <begin position="1"/>
        <end position="29"/>
    </location>
</feature>
<keyword evidence="2" id="KW-0732">Signal</keyword>
<keyword evidence="1" id="KW-0812">Transmembrane</keyword>
<comment type="caution">
    <text evidence="3">The sequence shown here is derived from an EMBL/GenBank/DDBJ whole genome shotgun (WGS) entry which is preliminary data.</text>
</comment>